<dbReference type="InterPro" id="IPR006592">
    <property type="entry name" value="RNA_pol_N"/>
</dbReference>
<organism evidence="14 15">
    <name type="scientific">Candidatus Electrothrix marina</name>
    <dbReference type="NCBI Taxonomy" id="1859130"/>
    <lineage>
        <taxon>Bacteria</taxon>
        <taxon>Pseudomonadati</taxon>
        <taxon>Thermodesulfobacteriota</taxon>
        <taxon>Desulfobulbia</taxon>
        <taxon>Desulfobulbales</taxon>
        <taxon>Desulfobulbaceae</taxon>
        <taxon>Candidatus Electrothrix</taxon>
    </lineage>
</organism>
<dbReference type="Gene3D" id="2.40.50.100">
    <property type="match status" value="2"/>
</dbReference>
<dbReference type="InterPro" id="IPR000722">
    <property type="entry name" value="RNA_pol_asu"/>
</dbReference>
<evidence type="ECO:0000256" key="9">
    <source>
        <dbReference type="ARBA" id="ARBA00022833"/>
    </source>
</evidence>
<dbReference type="Proteomes" id="UP000286862">
    <property type="component" value="Unassembled WGS sequence"/>
</dbReference>
<feature type="non-terminal residue" evidence="14">
    <location>
        <position position="810"/>
    </location>
</feature>
<dbReference type="Pfam" id="PF00623">
    <property type="entry name" value="RNA_pol_Rpb1_2"/>
    <property type="match status" value="1"/>
</dbReference>
<name>A0A3S3RU33_9BACT</name>
<evidence type="ECO:0000256" key="3">
    <source>
        <dbReference type="ARBA" id="ARBA00012418"/>
    </source>
</evidence>
<evidence type="ECO:0000256" key="7">
    <source>
        <dbReference type="ARBA" id="ARBA00022695"/>
    </source>
</evidence>
<evidence type="ECO:0000313" key="14">
    <source>
        <dbReference type="EMBL" id="RWX48015.1"/>
    </source>
</evidence>
<dbReference type="Gene3D" id="1.10.132.30">
    <property type="match status" value="1"/>
</dbReference>
<dbReference type="InterPro" id="IPR042102">
    <property type="entry name" value="RNA_pol_Rpb1_3_sf"/>
</dbReference>
<evidence type="ECO:0000256" key="5">
    <source>
        <dbReference type="ARBA" id="ARBA00022478"/>
    </source>
</evidence>
<dbReference type="SMART" id="SM00663">
    <property type="entry name" value="RPOLA_N"/>
    <property type="match status" value="1"/>
</dbReference>
<evidence type="ECO:0000256" key="8">
    <source>
        <dbReference type="ARBA" id="ARBA00022723"/>
    </source>
</evidence>
<dbReference type="Pfam" id="PF04983">
    <property type="entry name" value="RNA_pol_Rpb1_3"/>
    <property type="match status" value="1"/>
</dbReference>
<evidence type="ECO:0000256" key="4">
    <source>
        <dbReference type="ARBA" id="ARBA00018273"/>
    </source>
</evidence>
<accession>A0A3S3RU33</accession>
<dbReference type="PANTHER" id="PTHR19376:SF54">
    <property type="entry name" value="DNA-DIRECTED RNA POLYMERASE SUBUNIT BETA"/>
    <property type="match status" value="1"/>
</dbReference>
<evidence type="ECO:0000259" key="13">
    <source>
        <dbReference type="SMART" id="SM00663"/>
    </source>
</evidence>
<dbReference type="InterPro" id="IPR007081">
    <property type="entry name" value="RNA_pol_Rpb1_5"/>
</dbReference>
<evidence type="ECO:0000256" key="6">
    <source>
        <dbReference type="ARBA" id="ARBA00022679"/>
    </source>
</evidence>
<feature type="domain" description="RNA polymerase N-terminal" evidence="13">
    <location>
        <begin position="1"/>
        <end position="169"/>
    </location>
</feature>
<dbReference type="EMBL" id="MTKQ01000129">
    <property type="protein sequence ID" value="RWX48015.1"/>
    <property type="molecule type" value="Genomic_DNA"/>
</dbReference>
<proteinExistence type="inferred from homology"/>
<sequence length="810" mass="88950">RVDYSGRSVIVVGPHLRLHQCGLPKKMAQELFKPFIYNKLETLGYVTTIKSARKMVEKGAKEVWDVLDDIVREYPVILNRAPTLHRLGMQAFEVVLIEGKAIQLHPLVCSAFNADFDGDQMAVHLPLSVEAQVEARVLMMSTNNILSPASGSPVIIPSQDIVLGLYYMTRERFGVAGEGMIFSCPAEARMAYDHGAAHLQARVQVRLNGELVKTTVGRIIVGELLPESIPFAVVNKELSKKELGFLVDYTYRHAGTKDTVILADRLKDLGYEQATQAGISICINDMKIPVNKEEFVEESERKAAEVDEQYSDGLITDGEKYNKIVDIWSKATDKITQEMMEEMSVDYVPDGKGQVQEIKSFNSVYIMADSGARGSKDQIRQLAGMRGLMAKPSGAIIETPIKANFREGLSVLEYFISTHGARKGLADTALKTANSGYLTRRLVDVAQDSTIVEKDCGTMRYTVAEPLLDGGEVIVRIGERILGRVASDDIVDPQSGEIIVEMDEEITEEKVEAIEAAAIDRVRIRSVLTCESRRGVCAKCYGRDLGRGHMVNIGEAVGIIAAQSIGEPGTQLTMRTFHIGGTASRSVEQAEIRSQRSGIVRYKELHSVTNVAGFEVVMNRNAEITVVDDQDVNRERFSVPYGAEVRVADGARVEPGTVIADWDAFAIPIVAEAPGRIKYGDVIEGDTMQERVDQVTGKVSRVIIHATTAKHSSPRISLKDGRGRTIKLRDVEHEARYPLPVGSIISVDEGAEVTAGTVVAKIPRETTKTKDITGGLPRVAELFEVRKPKEQAIVTEIDGRISFGNNGLLL</sequence>
<keyword evidence="9" id="KW-0862">Zinc</keyword>
<comment type="catalytic activity">
    <reaction evidence="12">
        <text>RNA(n) + a ribonucleoside 5'-triphosphate = RNA(n+1) + diphosphate</text>
        <dbReference type="Rhea" id="RHEA:21248"/>
        <dbReference type="Rhea" id="RHEA-COMP:14527"/>
        <dbReference type="Rhea" id="RHEA-COMP:17342"/>
        <dbReference type="ChEBI" id="CHEBI:33019"/>
        <dbReference type="ChEBI" id="CHEBI:61557"/>
        <dbReference type="ChEBI" id="CHEBI:140395"/>
        <dbReference type="EC" id="2.7.7.6"/>
    </reaction>
</comment>
<evidence type="ECO:0000256" key="10">
    <source>
        <dbReference type="ARBA" id="ARBA00022842"/>
    </source>
</evidence>
<dbReference type="Pfam" id="PF05000">
    <property type="entry name" value="RNA_pol_Rpb1_4"/>
    <property type="match status" value="1"/>
</dbReference>
<comment type="similarity">
    <text evidence="1">In the N-terminal section; belongs to the RNA polymerase beta chain family.</text>
</comment>
<dbReference type="Gene3D" id="1.10.274.100">
    <property type="entry name" value="RNA polymerase Rpb1, domain 3"/>
    <property type="match status" value="2"/>
</dbReference>
<keyword evidence="7 14" id="KW-0548">Nucleotidyltransferase</keyword>
<keyword evidence="10" id="KW-0460">Magnesium</keyword>
<dbReference type="InterPro" id="IPR007066">
    <property type="entry name" value="RNA_pol_Rpb1_3"/>
</dbReference>
<dbReference type="GO" id="GO:0000428">
    <property type="term" value="C:DNA-directed RNA polymerase complex"/>
    <property type="evidence" value="ECO:0007669"/>
    <property type="project" value="UniProtKB-KW"/>
</dbReference>
<evidence type="ECO:0000256" key="12">
    <source>
        <dbReference type="ARBA" id="ARBA00048552"/>
    </source>
</evidence>
<protein>
    <recommendedName>
        <fullName evidence="4">Bifunctional DNA-directed RNA polymerase subunit beta-beta'</fullName>
        <ecNumber evidence="3">2.7.7.6</ecNumber>
    </recommendedName>
</protein>
<evidence type="ECO:0000256" key="2">
    <source>
        <dbReference type="ARBA" id="ARBA00009839"/>
    </source>
</evidence>
<dbReference type="EC" id="2.7.7.6" evidence="3"/>
<keyword evidence="6 14" id="KW-0808">Transferase</keyword>
<dbReference type="GO" id="GO:0003677">
    <property type="term" value="F:DNA binding"/>
    <property type="evidence" value="ECO:0007669"/>
    <property type="project" value="InterPro"/>
</dbReference>
<dbReference type="GO" id="GO:0046872">
    <property type="term" value="F:metal ion binding"/>
    <property type="evidence" value="ECO:0007669"/>
    <property type="project" value="UniProtKB-KW"/>
</dbReference>
<keyword evidence="11" id="KW-0804">Transcription</keyword>
<comment type="similarity">
    <text evidence="2">In the C-terminal section; belongs to the RNA polymerase beta' chain family.</text>
</comment>
<dbReference type="SUPFAM" id="SSF64484">
    <property type="entry name" value="beta and beta-prime subunits of DNA dependent RNA-polymerase"/>
    <property type="match status" value="1"/>
</dbReference>
<dbReference type="Gene3D" id="1.10.40.90">
    <property type="match status" value="1"/>
</dbReference>
<dbReference type="FunFam" id="1.10.132.30:FF:000003">
    <property type="entry name" value="DNA-directed RNA polymerase subunit beta"/>
    <property type="match status" value="1"/>
</dbReference>
<evidence type="ECO:0000313" key="15">
    <source>
        <dbReference type="Proteomes" id="UP000286862"/>
    </source>
</evidence>
<dbReference type="InterPro" id="IPR045867">
    <property type="entry name" value="DNA-dir_RpoC_beta_prime"/>
</dbReference>
<dbReference type="AlphaFoldDB" id="A0A3S3RU33"/>
<dbReference type="GO" id="GO:0006351">
    <property type="term" value="P:DNA-templated transcription"/>
    <property type="evidence" value="ECO:0007669"/>
    <property type="project" value="InterPro"/>
</dbReference>
<gene>
    <name evidence="14" type="ORF">VT99_11291</name>
</gene>
<dbReference type="Pfam" id="PF04998">
    <property type="entry name" value="RNA_pol_Rpb1_5"/>
    <property type="match status" value="1"/>
</dbReference>
<feature type="non-terminal residue" evidence="14">
    <location>
        <position position="1"/>
    </location>
</feature>
<keyword evidence="8" id="KW-0479">Metal-binding</keyword>
<dbReference type="GO" id="GO:0003899">
    <property type="term" value="F:DNA-directed RNA polymerase activity"/>
    <property type="evidence" value="ECO:0007669"/>
    <property type="project" value="UniProtKB-EC"/>
</dbReference>
<dbReference type="Gene3D" id="2.40.40.20">
    <property type="match status" value="1"/>
</dbReference>
<evidence type="ECO:0000256" key="11">
    <source>
        <dbReference type="ARBA" id="ARBA00023163"/>
    </source>
</evidence>
<dbReference type="InterPro" id="IPR038120">
    <property type="entry name" value="Rpb1_funnel_sf"/>
</dbReference>
<reference evidence="14 15" key="1">
    <citation type="submission" date="2017-01" db="EMBL/GenBank/DDBJ databases">
        <title>The cable genome- insights into the physiology and evolution of filamentous bacteria capable of sulfide oxidation via long distance electron transfer.</title>
        <authorList>
            <person name="Schreiber L."/>
            <person name="Bjerg J.T."/>
            <person name="Boggild A."/>
            <person name="Van De Vossenberg J."/>
            <person name="Meysman F."/>
            <person name="Nielsen L.P."/>
            <person name="Schramm A."/>
            <person name="Kjeldsen K.U."/>
        </authorList>
    </citation>
    <scope>NUCLEOTIDE SEQUENCE [LARGE SCALE GENOMIC DNA]</scope>
    <source>
        <strain evidence="14">A2</strain>
    </source>
</reference>
<dbReference type="PANTHER" id="PTHR19376">
    <property type="entry name" value="DNA-DIRECTED RNA POLYMERASE"/>
    <property type="match status" value="1"/>
</dbReference>
<comment type="caution">
    <text evidence="14">The sequence shown here is derived from an EMBL/GenBank/DDBJ whole genome shotgun (WGS) entry which is preliminary data.</text>
</comment>
<evidence type="ECO:0000256" key="1">
    <source>
        <dbReference type="ARBA" id="ARBA00007616"/>
    </source>
</evidence>
<dbReference type="InterPro" id="IPR007083">
    <property type="entry name" value="RNA_pol_Rpb1_4"/>
</dbReference>
<keyword evidence="5" id="KW-0240">DNA-directed RNA polymerase</keyword>